<dbReference type="SUPFAM" id="SSF53756">
    <property type="entry name" value="UDP-Glycosyltransferase/glycogen phosphorylase"/>
    <property type="match status" value="1"/>
</dbReference>
<evidence type="ECO:0000256" key="1">
    <source>
        <dbReference type="ARBA" id="ARBA00006962"/>
    </source>
</evidence>
<organism evidence="7 8">
    <name type="scientific">Amycolatopsis suaedae</name>
    <dbReference type="NCBI Taxonomy" id="2510978"/>
    <lineage>
        <taxon>Bacteria</taxon>
        <taxon>Bacillati</taxon>
        <taxon>Actinomycetota</taxon>
        <taxon>Actinomycetes</taxon>
        <taxon>Pseudonocardiales</taxon>
        <taxon>Pseudonocardiaceae</taxon>
        <taxon>Amycolatopsis</taxon>
    </lineage>
</organism>
<keyword evidence="2" id="KW-0328">Glycosyltransferase</keyword>
<dbReference type="OrthoDB" id="5488434at2"/>
<dbReference type="FunFam" id="3.40.50.2000:FF:000072">
    <property type="entry name" value="Glycosyl transferase"/>
    <property type="match status" value="1"/>
</dbReference>
<dbReference type="CDD" id="cd03784">
    <property type="entry name" value="GT1_Gtf-like"/>
    <property type="match status" value="1"/>
</dbReference>
<dbReference type="Gene3D" id="3.40.50.2000">
    <property type="entry name" value="Glycogen Phosphorylase B"/>
    <property type="match status" value="2"/>
</dbReference>
<keyword evidence="4" id="KW-0045">Antibiotic biosynthesis</keyword>
<reference evidence="7 8" key="1">
    <citation type="submission" date="2019-02" db="EMBL/GenBank/DDBJ databases">
        <title>Draft genome sequence of Amycolatopsis sp. 8-3EHSu isolated from roots of Suaeda maritima.</title>
        <authorList>
            <person name="Duangmal K."/>
            <person name="Chantavorakit T."/>
        </authorList>
    </citation>
    <scope>NUCLEOTIDE SEQUENCE [LARGE SCALE GENOMIC DNA]</scope>
    <source>
        <strain evidence="7 8">8-3EHSu</strain>
    </source>
</reference>
<dbReference type="InterPro" id="IPR010610">
    <property type="entry name" value="EryCIII-like_C"/>
</dbReference>
<evidence type="ECO:0000256" key="4">
    <source>
        <dbReference type="ARBA" id="ARBA00023194"/>
    </source>
</evidence>
<dbReference type="InterPro" id="IPR048284">
    <property type="entry name" value="EryCIII-like_N"/>
</dbReference>
<dbReference type="PANTHER" id="PTHR48050:SF13">
    <property type="entry name" value="STEROL 3-BETA-GLUCOSYLTRANSFERASE UGT80A2"/>
    <property type="match status" value="1"/>
</dbReference>
<dbReference type="EMBL" id="SFCC01000013">
    <property type="protein sequence ID" value="RZQ61163.1"/>
    <property type="molecule type" value="Genomic_DNA"/>
</dbReference>
<dbReference type="InterPro" id="IPR002213">
    <property type="entry name" value="UDP_glucos_trans"/>
</dbReference>
<protein>
    <submittedName>
        <fullName evidence="7">Activator-dependent family glycosyltransferase</fullName>
    </submittedName>
</protein>
<comment type="caution">
    <text evidence="7">The sequence shown here is derived from an EMBL/GenBank/DDBJ whole genome shotgun (WGS) entry which is preliminary data.</text>
</comment>
<dbReference type="GO" id="GO:0017000">
    <property type="term" value="P:antibiotic biosynthetic process"/>
    <property type="evidence" value="ECO:0007669"/>
    <property type="project" value="UniProtKB-KW"/>
</dbReference>
<dbReference type="Proteomes" id="UP000292003">
    <property type="component" value="Unassembled WGS sequence"/>
</dbReference>
<evidence type="ECO:0000313" key="7">
    <source>
        <dbReference type="EMBL" id="RZQ61163.1"/>
    </source>
</evidence>
<dbReference type="GO" id="GO:0016758">
    <property type="term" value="F:hexosyltransferase activity"/>
    <property type="evidence" value="ECO:0007669"/>
    <property type="project" value="UniProtKB-ARBA"/>
</dbReference>
<dbReference type="PANTHER" id="PTHR48050">
    <property type="entry name" value="STEROL 3-BETA-GLUCOSYLTRANSFERASE"/>
    <property type="match status" value="1"/>
</dbReference>
<dbReference type="Pfam" id="PF06722">
    <property type="entry name" value="EryCIII-like_C"/>
    <property type="match status" value="1"/>
</dbReference>
<accession>A0A4Q7J4E5</accession>
<proteinExistence type="inferred from homology"/>
<dbReference type="RefSeq" id="WP_130477977.1">
    <property type="nucleotide sequence ID" value="NZ_SFCC01000013.1"/>
</dbReference>
<feature type="domain" description="Erythromycin biosynthesis protein CIII-like N-terminal" evidence="6">
    <location>
        <begin position="22"/>
        <end position="257"/>
    </location>
</feature>
<keyword evidence="8" id="KW-1185">Reference proteome</keyword>
<feature type="domain" description="Erythromycin biosynthesis protein CIII-like C-terminal" evidence="5">
    <location>
        <begin position="273"/>
        <end position="416"/>
    </location>
</feature>
<dbReference type="Pfam" id="PF21036">
    <property type="entry name" value="EryCIII-like_N"/>
    <property type="match status" value="1"/>
</dbReference>
<dbReference type="AlphaFoldDB" id="A0A4Q7J4E5"/>
<dbReference type="InterPro" id="IPR050426">
    <property type="entry name" value="Glycosyltransferase_28"/>
</dbReference>
<sequence>MRVLFTTYPEKTHFLAMAPLAWALRTAGHEVRVACQPKFTDVVTQAGLTAVPIGPDRDLWQLMSRDLNWFSLGLNGLPVPYDTVDWRPQDVTWDYLKDGYDIHVPKWHKMSNVPMIPDLVEFARSWQPDLVVWEPSTYAGAVAAEAVGAAHARILFSLDTYGVARDHFLRLREQQPPEDRADPLGEWLAPYADRYGFEFSESLITGQFTITQLPPSLGIEADLTYEPLRYVPYGGPAVVPQWLSTPPERPRVALTMGLSVGATAADVLQLEDVFEEIADLDVEVVATLPEQAQKSIAKVPDNVRMVSYVPLHALIPTCTAVIHHAGYGTLATTALHGKPQIIVTWNADGPTLARRVAAQGAGLSLHVGQAVAWGVMRNRLTRILTEPRFTEAAGRLRDEIQAMPSPNQLAGRLEKLVAEHRRPVAAAS</sequence>
<dbReference type="NCBIfam" id="TIGR04516">
    <property type="entry name" value="glycosyl_450act"/>
    <property type="match status" value="1"/>
</dbReference>
<evidence type="ECO:0000256" key="3">
    <source>
        <dbReference type="ARBA" id="ARBA00022679"/>
    </source>
</evidence>
<gene>
    <name evidence="7" type="ORF">EWH70_25115</name>
</gene>
<dbReference type="InterPro" id="IPR030953">
    <property type="entry name" value="Glycosyl_450act"/>
</dbReference>
<evidence type="ECO:0000259" key="5">
    <source>
        <dbReference type="Pfam" id="PF06722"/>
    </source>
</evidence>
<name>A0A4Q7J4E5_9PSEU</name>
<evidence type="ECO:0000259" key="6">
    <source>
        <dbReference type="Pfam" id="PF21036"/>
    </source>
</evidence>
<evidence type="ECO:0000256" key="2">
    <source>
        <dbReference type="ARBA" id="ARBA00022676"/>
    </source>
</evidence>
<dbReference type="GO" id="GO:0008194">
    <property type="term" value="F:UDP-glycosyltransferase activity"/>
    <property type="evidence" value="ECO:0007669"/>
    <property type="project" value="InterPro"/>
</dbReference>
<evidence type="ECO:0000313" key="8">
    <source>
        <dbReference type="Proteomes" id="UP000292003"/>
    </source>
</evidence>
<keyword evidence="3 7" id="KW-0808">Transferase</keyword>
<comment type="similarity">
    <text evidence="1">Belongs to the glycosyltransferase 28 family.</text>
</comment>